<dbReference type="Gene3D" id="3.40.50.12580">
    <property type="match status" value="1"/>
</dbReference>
<reference evidence="2 3" key="1">
    <citation type="journal article" date="2015" name="Genome Announc.">
        <title>Draft Genome Sequence of Burkholderia sp. Strain PML1(12), an Ectomycorrhizosphere-Inhabiting Bacterium with Effective Mineral-Weathering Ability.</title>
        <authorList>
            <person name="Uroz S."/>
            <person name="Oger P."/>
        </authorList>
    </citation>
    <scope>NUCLEOTIDE SEQUENCE [LARGE SCALE GENOMIC DNA]</scope>
    <source>
        <strain evidence="3">PML1(12)</strain>
    </source>
</reference>
<gene>
    <name evidence="2" type="ORF">EOS_00900</name>
</gene>
<protein>
    <recommendedName>
        <fullName evidence="4">UDP-N-acetylglucosamine 2-epimerase domain-containing protein</fullName>
    </recommendedName>
</protein>
<sequence length="209" mass="22616">MRGATYGGSRNRTPAPAKDDARGNVDPDSSKPCAATDDCFFSAPLLDNEATVGLVAIEKVLADLDGHMPLTLLVKPHPRELMWPWRNWISAMEQQSGGIRLRLVENMSAAEILGSVDAVIGLSASVLIEAAFAGIPVLALQFAEPQRHENSAIETYLKGRIARSPKELRSRISELFVRIGQSSRIVDTPVTISADRKAMKAIELTAAGR</sequence>
<organism evidence="2 3">
    <name type="scientific">Caballeronia mineralivorans PML1(12)</name>
    <dbReference type="NCBI Taxonomy" id="908627"/>
    <lineage>
        <taxon>Bacteria</taxon>
        <taxon>Pseudomonadati</taxon>
        <taxon>Pseudomonadota</taxon>
        <taxon>Betaproteobacteria</taxon>
        <taxon>Burkholderiales</taxon>
        <taxon>Burkholderiaceae</taxon>
        <taxon>Caballeronia</taxon>
    </lineage>
</organism>
<dbReference type="Proteomes" id="UP000035963">
    <property type="component" value="Unassembled WGS sequence"/>
</dbReference>
<keyword evidence="3" id="KW-1185">Reference proteome</keyword>
<proteinExistence type="predicted"/>
<evidence type="ECO:0000313" key="3">
    <source>
        <dbReference type="Proteomes" id="UP000035963"/>
    </source>
</evidence>
<evidence type="ECO:0000313" key="2">
    <source>
        <dbReference type="EMBL" id="KLU28116.1"/>
    </source>
</evidence>
<dbReference type="AlphaFoldDB" id="A0A0J1D634"/>
<name>A0A0J1D634_9BURK</name>
<feature type="compositionally biased region" description="Basic and acidic residues" evidence="1">
    <location>
        <begin position="17"/>
        <end position="29"/>
    </location>
</feature>
<dbReference type="EMBL" id="AEJF01000005">
    <property type="protein sequence ID" value="KLU28116.1"/>
    <property type="molecule type" value="Genomic_DNA"/>
</dbReference>
<evidence type="ECO:0008006" key="4">
    <source>
        <dbReference type="Google" id="ProtNLM"/>
    </source>
</evidence>
<feature type="region of interest" description="Disordered" evidence="1">
    <location>
        <begin position="1"/>
        <end position="30"/>
    </location>
</feature>
<accession>A0A0J1D634</accession>
<comment type="caution">
    <text evidence="2">The sequence shown here is derived from an EMBL/GenBank/DDBJ whole genome shotgun (WGS) entry which is preliminary data.</text>
</comment>
<dbReference type="InterPro" id="IPR043148">
    <property type="entry name" value="TagF_C"/>
</dbReference>
<evidence type="ECO:0000256" key="1">
    <source>
        <dbReference type="SAM" id="MobiDB-lite"/>
    </source>
</evidence>